<comment type="caution">
    <text evidence="1">The sequence shown here is derived from an EMBL/GenBank/DDBJ whole genome shotgun (WGS) entry which is preliminary data.</text>
</comment>
<dbReference type="Gene3D" id="3.40.50.2000">
    <property type="entry name" value="Glycogen Phosphorylase B"/>
    <property type="match status" value="1"/>
</dbReference>
<sequence>MPKVLLFADKKFGVGLGHFSRCNALLEILKSNGFEAYLLDASFLDLELQKCDLIVIDSYVLGLESYQKATTFAPHCLFFDDTLRLPYPNAILLNNAPNAQKTLYQSHYPNHTLCLGGDYRLLQKPFSQKLNTTPIKSPRPKIKKILVTLGGEDILNLTSFIIDALATYNPNYEIHYIHKNTKLTDKAKGYYGLTQEEMADLFYKMDLCICACGQTLMEIIASQTPRIALEIAPNQNANLTSYTKAILSIQEVWKLDQDSLKSQLLSYLKAIENPNLQTQQISQGIAILNQSTKWDSFLQNLKNLYTLSSQNPI</sequence>
<proteinExistence type="predicted"/>
<gene>
    <name evidence="1" type="ORF">NCR95_04575</name>
</gene>
<protein>
    <recommendedName>
        <fullName evidence="3">UDP-2,4-diacetamido-2,4, 6-trideoxy-beta-L-altropyranose hydrolase</fullName>
    </recommendedName>
</protein>
<evidence type="ECO:0008006" key="3">
    <source>
        <dbReference type="Google" id="ProtNLM"/>
    </source>
</evidence>
<evidence type="ECO:0000313" key="1">
    <source>
        <dbReference type="EMBL" id="MCL9819445.1"/>
    </source>
</evidence>
<dbReference type="EMBL" id="JAMOKX010000003">
    <property type="protein sequence ID" value="MCL9819445.1"/>
    <property type="molecule type" value="Genomic_DNA"/>
</dbReference>
<reference evidence="1" key="1">
    <citation type="submission" date="2022-06" db="EMBL/GenBank/DDBJ databases">
        <title>Helicobacter colisuis sp. nov.</title>
        <authorList>
            <person name="Papic B."/>
            <person name="Gruntar I."/>
        </authorList>
    </citation>
    <scope>NUCLEOTIDE SEQUENCE</scope>
    <source>
        <strain evidence="1">11154-15</strain>
    </source>
</reference>
<evidence type="ECO:0000313" key="2">
    <source>
        <dbReference type="Proteomes" id="UP001057522"/>
    </source>
</evidence>
<name>A0ABT0TU53_9HELI</name>
<dbReference type="Proteomes" id="UP001057522">
    <property type="component" value="Unassembled WGS sequence"/>
</dbReference>
<dbReference type="RefSeq" id="WP_250604147.1">
    <property type="nucleotide sequence ID" value="NZ_JAMOKX010000003.1"/>
</dbReference>
<keyword evidence="2" id="KW-1185">Reference proteome</keyword>
<accession>A0ABT0TU53</accession>
<dbReference type="SUPFAM" id="SSF53756">
    <property type="entry name" value="UDP-Glycosyltransferase/glycogen phosphorylase"/>
    <property type="match status" value="1"/>
</dbReference>
<dbReference type="Gene3D" id="3.40.50.11190">
    <property type="match status" value="1"/>
</dbReference>
<organism evidence="1 2">
    <name type="scientific">Helicobacter colisuis</name>
    <dbReference type="NCBI Taxonomy" id="2949739"/>
    <lineage>
        <taxon>Bacteria</taxon>
        <taxon>Pseudomonadati</taxon>
        <taxon>Campylobacterota</taxon>
        <taxon>Epsilonproteobacteria</taxon>
        <taxon>Campylobacterales</taxon>
        <taxon>Helicobacteraceae</taxon>
        <taxon>Helicobacter</taxon>
    </lineage>
</organism>